<evidence type="ECO:0008006" key="3">
    <source>
        <dbReference type="Google" id="ProtNLM"/>
    </source>
</evidence>
<dbReference type="EMBL" id="AP018560">
    <property type="protein sequence ID" value="BBD81171.1"/>
    <property type="molecule type" value="Genomic_DNA"/>
</dbReference>
<dbReference type="AlphaFoldDB" id="A0A2Z6E8Q6"/>
<protein>
    <recommendedName>
        <fullName evidence="3">KTSC domain-containing protein</fullName>
    </recommendedName>
</protein>
<accession>A0A2Z6E8Q6</accession>
<gene>
    <name evidence="1" type="ORF">ALSL_2547</name>
</gene>
<sequence>MRLAPYGNLDGDSGVTAYRTGPGFILVRFVDGATYLYTDAATGTRHVRHMQRLAETGRGLATYINRNVRGRYACRLH</sequence>
<dbReference type="KEGG" id="rbd:ALSL_2547"/>
<dbReference type="OrthoDB" id="7775479at2"/>
<evidence type="ECO:0000313" key="1">
    <source>
        <dbReference type="EMBL" id="BBD81171.1"/>
    </source>
</evidence>
<evidence type="ECO:0000313" key="2">
    <source>
        <dbReference type="Proteomes" id="UP000270530"/>
    </source>
</evidence>
<proteinExistence type="predicted"/>
<dbReference type="RefSeq" id="WP_126539640.1">
    <property type="nucleotide sequence ID" value="NZ_AP018560.1"/>
</dbReference>
<keyword evidence="2" id="KW-1185">Reference proteome</keyword>
<dbReference type="Proteomes" id="UP000270530">
    <property type="component" value="Chromosome"/>
</dbReference>
<reference evidence="2" key="2">
    <citation type="submission" date="2018-06" db="EMBL/GenBank/DDBJ databases">
        <title>Genome sequence of Rhodanobacteraceae bacterium strain Dysh456.</title>
        <authorList>
            <person name="Fukui M."/>
        </authorList>
    </citation>
    <scope>NUCLEOTIDE SEQUENCE [LARGE SCALE GENOMIC DNA]</scope>
    <source>
        <strain evidence="2">Dysh456</strain>
    </source>
</reference>
<reference evidence="2" key="1">
    <citation type="submission" date="2018-04" db="EMBL/GenBank/DDBJ databases">
        <authorList>
            <person name="Watanabe M."/>
            <person name="Kojima H."/>
        </authorList>
    </citation>
    <scope>NUCLEOTIDE SEQUENCE [LARGE SCALE GENOMIC DNA]</scope>
    <source>
        <strain evidence="2">Dysh456</strain>
    </source>
</reference>
<organism evidence="1 2">
    <name type="scientific">Aerosticca soli</name>
    <dbReference type="NCBI Taxonomy" id="2010829"/>
    <lineage>
        <taxon>Bacteria</taxon>
        <taxon>Pseudomonadati</taxon>
        <taxon>Pseudomonadota</taxon>
        <taxon>Gammaproteobacteria</taxon>
        <taxon>Lysobacterales</taxon>
        <taxon>Rhodanobacteraceae</taxon>
        <taxon>Aerosticca</taxon>
    </lineage>
</organism>
<name>A0A2Z6E8Q6_9GAMM</name>